<dbReference type="PANTHER" id="PTHR45998">
    <property type="entry name" value="SERINE/THREONINE-PROTEIN KINASE 16"/>
    <property type="match status" value="1"/>
</dbReference>
<dbReference type="STRING" id="126957.T1J907"/>
<dbReference type="Proteomes" id="UP000014500">
    <property type="component" value="Unassembled WGS sequence"/>
</dbReference>
<proteinExistence type="predicted"/>
<evidence type="ECO:0000256" key="1">
    <source>
        <dbReference type="ARBA" id="ARBA00012513"/>
    </source>
</evidence>
<dbReference type="GO" id="GO:0004674">
    <property type="term" value="F:protein serine/threonine kinase activity"/>
    <property type="evidence" value="ECO:0007669"/>
    <property type="project" value="UniProtKB-KW"/>
</dbReference>
<keyword evidence="3" id="KW-0808">Transferase</keyword>
<dbReference type="HOGENOM" id="CLU_000288_109_2_1"/>
<comment type="catalytic activity">
    <reaction evidence="7">
        <text>L-threonyl-[protein] + ATP = O-phospho-L-threonyl-[protein] + ADP + H(+)</text>
        <dbReference type="Rhea" id="RHEA:46608"/>
        <dbReference type="Rhea" id="RHEA-COMP:11060"/>
        <dbReference type="Rhea" id="RHEA-COMP:11605"/>
        <dbReference type="ChEBI" id="CHEBI:15378"/>
        <dbReference type="ChEBI" id="CHEBI:30013"/>
        <dbReference type="ChEBI" id="CHEBI:30616"/>
        <dbReference type="ChEBI" id="CHEBI:61977"/>
        <dbReference type="ChEBI" id="CHEBI:456216"/>
        <dbReference type="EC" id="2.7.11.1"/>
    </reaction>
</comment>
<dbReference type="InterPro" id="IPR011009">
    <property type="entry name" value="Kinase-like_dom_sf"/>
</dbReference>
<keyword evidence="5" id="KW-0418">Kinase</keyword>
<evidence type="ECO:0000313" key="11">
    <source>
        <dbReference type="EnsemblMetazoa" id="SMAR010197-PA"/>
    </source>
</evidence>
<keyword evidence="12" id="KW-1185">Reference proteome</keyword>
<keyword evidence="4" id="KW-0547">Nucleotide-binding</keyword>
<evidence type="ECO:0000256" key="5">
    <source>
        <dbReference type="ARBA" id="ARBA00022777"/>
    </source>
</evidence>
<accession>T1J907</accession>
<dbReference type="PhylomeDB" id="T1J907"/>
<dbReference type="Gene3D" id="1.10.510.10">
    <property type="entry name" value="Transferase(Phosphotransferase) domain 1"/>
    <property type="match status" value="1"/>
</dbReference>
<keyword evidence="6" id="KW-0067">ATP-binding</keyword>
<dbReference type="InterPro" id="IPR008271">
    <property type="entry name" value="Ser/Thr_kinase_AS"/>
</dbReference>
<evidence type="ECO:0000256" key="2">
    <source>
        <dbReference type="ARBA" id="ARBA00022527"/>
    </source>
</evidence>
<evidence type="ECO:0000256" key="9">
    <source>
        <dbReference type="SAM" id="SignalP"/>
    </source>
</evidence>
<keyword evidence="2" id="KW-0723">Serine/threonine-protein kinase</keyword>
<evidence type="ECO:0000256" key="3">
    <source>
        <dbReference type="ARBA" id="ARBA00022679"/>
    </source>
</evidence>
<comment type="catalytic activity">
    <reaction evidence="8">
        <text>L-seryl-[protein] + ATP = O-phospho-L-seryl-[protein] + ADP + H(+)</text>
        <dbReference type="Rhea" id="RHEA:17989"/>
        <dbReference type="Rhea" id="RHEA-COMP:9863"/>
        <dbReference type="Rhea" id="RHEA-COMP:11604"/>
        <dbReference type="ChEBI" id="CHEBI:15378"/>
        <dbReference type="ChEBI" id="CHEBI:29999"/>
        <dbReference type="ChEBI" id="CHEBI:30616"/>
        <dbReference type="ChEBI" id="CHEBI:83421"/>
        <dbReference type="ChEBI" id="CHEBI:456216"/>
        <dbReference type="EC" id="2.7.11.1"/>
    </reaction>
</comment>
<evidence type="ECO:0000256" key="6">
    <source>
        <dbReference type="ARBA" id="ARBA00022840"/>
    </source>
</evidence>
<dbReference type="InterPro" id="IPR000719">
    <property type="entry name" value="Prot_kinase_dom"/>
</dbReference>
<reference evidence="11" key="2">
    <citation type="submission" date="2015-02" db="UniProtKB">
        <authorList>
            <consortium name="EnsemblMetazoa"/>
        </authorList>
    </citation>
    <scope>IDENTIFICATION</scope>
</reference>
<evidence type="ECO:0000256" key="4">
    <source>
        <dbReference type="ARBA" id="ARBA00022741"/>
    </source>
</evidence>
<dbReference type="GO" id="GO:0005524">
    <property type="term" value="F:ATP binding"/>
    <property type="evidence" value="ECO:0007669"/>
    <property type="project" value="UniProtKB-KW"/>
</dbReference>
<feature type="domain" description="Protein kinase" evidence="10">
    <location>
        <begin position="28"/>
        <end position="311"/>
    </location>
</feature>
<dbReference type="AlphaFoldDB" id="T1J907"/>
<dbReference type="PANTHER" id="PTHR45998:SF2">
    <property type="entry name" value="SERINE_THREONINE-PROTEIN KINASE 16"/>
    <property type="match status" value="1"/>
</dbReference>
<dbReference type="PROSITE" id="PS00108">
    <property type="entry name" value="PROTEIN_KINASE_ST"/>
    <property type="match status" value="1"/>
</dbReference>
<dbReference type="EMBL" id="JH431968">
    <property type="status" value="NOT_ANNOTATED_CDS"/>
    <property type="molecule type" value="Genomic_DNA"/>
</dbReference>
<feature type="signal peptide" evidence="9">
    <location>
        <begin position="1"/>
        <end position="17"/>
    </location>
</feature>
<dbReference type="OMA" id="AMHQYKV"/>
<dbReference type="SUPFAM" id="SSF56112">
    <property type="entry name" value="Protein kinase-like (PK-like)"/>
    <property type="match status" value="1"/>
</dbReference>
<dbReference type="Pfam" id="PF00069">
    <property type="entry name" value="Pkinase"/>
    <property type="match status" value="1"/>
</dbReference>
<dbReference type="EnsemblMetazoa" id="SMAR010197-RA">
    <property type="protein sequence ID" value="SMAR010197-PA"/>
    <property type="gene ID" value="SMAR010197"/>
</dbReference>
<dbReference type="GO" id="GO:0005794">
    <property type="term" value="C:Golgi apparatus"/>
    <property type="evidence" value="ECO:0007669"/>
    <property type="project" value="TreeGrafter"/>
</dbReference>
<dbReference type="EC" id="2.7.11.1" evidence="1"/>
<organism evidence="11 12">
    <name type="scientific">Strigamia maritima</name>
    <name type="common">European centipede</name>
    <name type="synonym">Geophilus maritimus</name>
    <dbReference type="NCBI Taxonomy" id="126957"/>
    <lineage>
        <taxon>Eukaryota</taxon>
        <taxon>Metazoa</taxon>
        <taxon>Ecdysozoa</taxon>
        <taxon>Arthropoda</taxon>
        <taxon>Myriapoda</taxon>
        <taxon>Chilopoda</taxon>
        <taxon>Pleurostigmophora</taxon>
        <taxon>Geophilomorpha</taxon>
        <taxon>Linotaeniidae</taxon>
        <taxon>Strigamia</taxon>
    </lineage>
</organism>
<feature type="chain" id="PRO_5004590308" description="non-specific serine/threonine protein kinase" evidence="9">
    <location>
        <begin position="18"/>
        <end position="318"/>
    </location>
</feature>
<dbReference type="SMART" id="SM00220">
    <property type="entry name" value="S_TKc"/>
    <property type="match status" value="1"/>
</dbReference>
<sequence length="318" mass="36245">MNSLGLSLLFRMGCVCARETVDINGRKYRIRSRIAEGGFSVVDLVEDMRTHKSYALKRIYCHSKSDEKQAVQEMEFHNQIKHPFILECISSSLRGTPDVLNNSRSELLLLLPYHSRGSLQEDLQRRMNRKNHFSEEYVLRLFLKICQGVEIIHNAQPVVLAHRDLKPGNILLTMEDNPVIMDFGSMGKARYEIKGIIQARSLQDFASERCSMPYRAPELFNVESFGTIDERTDIWSLGCLLYALCFFKSPFDLAYERGDSVALAVVSGNIFIPENSPYSPSLHDLIHSLLVVNAMERPFINDVIKNVDTRLQTAINAV</sequence>
<dbReference type="InterPro" id="IPR052239">
    <property type="entry name" value="Ser/Thr-specific_kinases"/>
</dbReference>
<protein>
    <recommendedName>
        <fullName evidence="1">non-specific serine/threonine protein kinase</fullName>
        <ecNumber evidence="1">2.7.11.1</ecNumber>
    </recommendedName>
</protein>
<dbReference type="PROSITE" id="PS50011">
    <property type="entry name" value="PROTEIN_KINASE_DOM"/>
    <property type="match status" value="1"/>
</dbReference>
<reference evidence="12" key="1">
    <citation type="submission" date="2011-05" db="EMBL/GenBank/DDBJ databases">
        <authorList>
            <person name="Richards S.R."/>
            <person name="Qu J."/>
            <person name="Jiang H."/>
            <person name="Jhangiani S.N."/>
            <person name="Agravi P."/>
            <person name="Goodspeed R."/>
            <person name="Gross S."/>
            <person name="Mandapat C."/>
            <person name="Jackson L."/>
            <person name="Mathew T."/>
            <person name="Pu L."/>
            <person name="Thornton R."/>
            <person name="Saada N."/>
            <person name="Wilczek-Boney K.B."/>
            <person name="Lee S."/>
            <person name="Kovar C."/>
            <person name="Wu Y."/>
            <person name="Scherer S.E."/>
            <person name="Worley K.C."/>
            <person name="Muzny D.M."/>
            <person name="Gibbs R."/>
        </authorList>
    </citation>
    <scope>NUCLEOTIDE SEQUENCE</scope>
    <source>
        <strain evidence="12">Brora</strain>
    </source>
</reference>
<keyword evidence="9" id="KW-0732">Signal</keyword>
<name>T1J907_STRMM</name>
<evidence type="ECO:0000313" key="12">
    <source>
        <dbReference type="Proteomes" id="UP000014500"/>
    </source>
</evidence>
<evidence type="ECO:0000256" key="7">
    <source>
        <dbReference type="ARBA" id="ARBA00047899"/>
    </source>
</evidence>
<evidence type="ECO:0000256" key="8">
    <source>
        <dbReference type="ARBA" id="ARBA00048679"/>
    </source>
</evidence>
<dbReference type="eggNOG" id="KOG2345">
    <property type="taxonomic scope" value="Eukaryota"/>
</dbReference>
<dbReference type="CDD" id="cd13986">
    <property type="entry name" value="STKc_16"/>
    <property type="match status" value="1"/>
</dbReference>
<evidence type="ECO:0000259" key="10">
    <source>
        <dbReference type="PROSITE" id="PS50011"/>
    </source>
</evidence>